<evidence type="ECO:0000313" key="1">
    <source>
        <dbReference type="EMBL" id="MBS2968989.1"/>
    </source>
</evidence>
<name>A0ABS5LF17_9BACI</name>
<dbReference type="RefSeq" id="WP_211558108.1">
    <property type="nucleotide sequence ID" value="NZ_JAGVRK010000001.1"/>
</dbReference>
<keyword evidence="1" id="KW-0282">Flagellum</keyword>
<dbReference type="InterPro" id="IPR013367">
    <property type="entry name" value="Flagellar_put"/>
</dbReference>
<organism evidence="1 2">
    <name type="scientific">Metabacillus flavus</name>
    <dbReference type="NCBI Taxonomy" id="2823519"/>
    <lineage>
        <taxon>Bacteria</taxon>
        <taxon>Bacillati</taxon>
        <taxon>Bacillota</taxon>
        <taxon>Bacilli</taxon>
        <taxon>Bacillales</taxon>
        <taxon>Bacillaceae</taxon>
        <taxon>Metabacillus</taxon>
    </lineage>
</organism>
<keyword evidence="2" id="KW-1185">Reference proteome</keyword>
<proteinExistence type="predicted"/>
<dbReference type="Pfam" id="PF12611">
    <property type="entry name" value="Flagellar_put"/>
    <property type="match status" value="1"/>
</dbReference>
<comment type="caution">
    <text evidence="1">The sequence shown here is derived from an EMBL/GenBank/DDBJ whole genome shotgun (WGS) entry which is preliminary data.</text>
</comment>
<dbReference type="EMBL" id="JAGVRK010000001">
    <property type="protein sequence ID" value="MBS2968989.1"/>
    <property type="molecule type" value="Genomic_DNA"/>
</dbReference>
<reference evidence="1 2" key="1">
    <citation type="submission" date="2021-04" db="EMBL/GenBank/DDBJ databases">
        <title>Metabacillus sp. strain KIGAM252 whole genome sequence.</title>
        <authorList>
            <person name="Seo M.-J."/>
            <person name="Cho E.-S."/>
            <person name="Hwang C.Y."/>
            <person name="Yoon D.J."/>
        </authorList>
    </citation>
    <scope>NUCLEOTIDE SEQUENCE [LARGE SCALE GENOMIC DNA]</scope>
    <source>
        <strain evidence="1 2">KIGAM252</strain>
    </source>
</reference>
<protein>
    <submittedName>
        <fullName evidence="1">Flagellar protein</fullName>
    </submittedName>
</protein>
<dbReference type="Proteomes" id="UP000682403">
    <property type="component" value="Unassembled WGS sequence"/>
</dbReference>
<evidence type="ECO:0000313" key="2">
    <source>
        <dbReference type="Proteomes" id="UP000682403"/>
    </source>
</evidence>
<dbReference type="NCBIfam" id="TIGR02530">
    <property type="entry name" value="flg_new"/>
    <property type="match status" value="1"/>
</dbReference>
<keyword evidence="1" id="KW-0969">Cilium</keyword>
<accession>A0ABS5LF17</accession>
<sequence>MENRIEKFMQHPLSLYRPFHKNQSDSKFQSLFQEKLTISKHAKARLNERNIIISDEKWTMMEKRLSEAKQKGIQDALFLSNEGAFIISVKNSTLITAMNRKEAASQIFTNINGTILLD</sequence>
<gene>
    <name evidence="1" type="ORF">J9317_09475</name>
</gene>
<keyword evidence="1" id="KW-0966">Cell projection</keyword>